<evidence type="ECO:0000256" key="1">
    <source>
        <dbReference type="ARBA" id="ARBA00006096"/>
    </source>
</evidence>
<evidence type="ECO:0000313" key="5">
    <source>
        <dbReference type="Proteomes" id="UP000238137"/>
    </source>
</evidence>
<organism evidence="4 5">
    <name type="scientific">Paracoccus methylarcula</name>
    <dbReference type="NCBI Taxonomy" id="72022"/>
    <lineage>
        <taxon>Bacteria</taxon>
        <taxon>Pseudomonadati</taxon>
        <taxon>Pseudomonadota</taxon>
        <taxon>Alphaproteobacteria</taxon>
        <taxon>Rhodobacterales</taxon>
        <taxon>Paracoccaceae</taxon>
        <taxon>Paracoccus</taxon>
    </lineage>
</organism>
<gene>
    <name evidence="4" type="primary">dacB</name>
    <name evidence="4" type="ORF">A7A09_016620</name>
</gene>
<feature type="region of interest" description="Disordered" evidence="3">
    <location>
        <begin position="1"/>
        <end position="27"/>
    </location>
</feature>
<evidence type="ECO:0000256" key="2">
    <source>
        <dbReference type="ARBA" id="ARBA00022801"/>
    </source>
</evidence>
<keyword evidence="4" id="KW-0645">Protease</keyword>
<comment type="caution">
    <text evidence="4">The sequence shown here is derived from an EMBL/GenBank/DDBJ whole genome shotgun (WGS) entry which is preliminary data.</text>
</comment>
<dbReference type="SUPFAM" id="SSF56601">
    <property type="entry name" value="beta-lactamase/transpeptidase-like"/>
    <property type="match status" value="1"/>
</dbReference>
<dbReference type="InterPro" id="IPR012338">
    <property type="entry name" value="Beta-lactam/transpept-like"/>
</dbReference>
<dbReference type="Gene3D" id="3.40.710.10">
    <property type="entry name" value="DD-peptidase/beta-lactamase superfamily"/>
    <property type="match status" value="2"/>
</dbReference>
<sequence length="504" mass="53333">MGAAQPADVAAFLDDDPAGAERADRQGRDGKVSLISRRAVLTAALAAGLTGRQALARDMALGLAQRPPVKPVPGSASLIARADLSGQVCYAVFDPSAGAMLEDGAGSASLAPASTLKMVTALYALDRLGPSHRFRTRILRAGDMLVLAGAGDPVLSSDDLADLAAKLVDTGQGSPKRFAIWGGALPRIEEIAPPQADHLAYNPALSGMILNFNRVHLGWRRGGDSYEVSLEARAARNSPRAYTITAHPAAQQDLFGYRFDDGREVWTVSRSAMGRAGSRWLPVRQPELYAGDVFQTLCRAKGLVLPAPEVIDSLPAAEELVSHESPPLSRVVEEMLYYSTNLTAEVIGLHASGAPDLTASAAKMREWVAAQGLSDDFSFADHSGLSAESRVSAVAMVRLLAGPGLEAGLPDLLKHNPLAGVADDDTPHRAEVFAKTGTLNFVSNLAGYAIAPSGRRLAFATLCSDGPRHAATRGQEMPAGVSSWTRRAKRLQHELIESWVARFG</sequence>
<keyword evidence="2" id="KW-0378">Hydrolase</keyword>
<name>A0A422QTR8_9RHOB</name>
<keyword evidence="4" id="KW-0121">Carboxypeptidase</keyword>
<keyword evidence="5" id="KW-1185">Reference proteome</keyword>
<dbReference type="GO" id="GO:0004185">
    <property type="term" value="F:serine-type carboxypeptidase activity"/>
    <property type="evidence" value="ECO:0007669"/>
    <property type="project" value="InterPro"/>
</dbReference>
<dbReference type="PRINTS" id="PR00922">
    <property type="entry name" value="DADACBPTASE3"/>
</dbReference>
<proteinExistence type="inferred from homology"/>
<dbReference type="GO" id="GO:0006508">
    <property type="term" value="P:proteolysis"/>
    <property type="evidence" value="ECO:0007669"/>
    <property type="project" value="InterPro"/>
</dbReference>
<dbReference type="Proteomes" id="UP000238137">
    <property type="component" value="Unassembled WGS sequence"/>
</dbReference>
<protein>
    <submittedName>
        <fullName evidence="4">D-alanyl-D-alanine carboxypeptidase/D-alanyl-D-alanine-endopeptidase</fullName>
    </submittedName>
</protein>
<dbReference type="Pfam" id="PF02113">
    <property type="entry name" value="Peptidase_S13"/>
    <property type="match status" value="1"/>
</dbReference>
<dbReference type="PANTHER" id="PTHR30023">
    <property type="entry name" value="D-ALANYL-D-ALANINE CARBOXYPEPTIDASE"/>
    <property type="match status" value="1"/>
</dbReference>
<dbReference type="PANTHER" id="PTHR30023:SF0">
    <property type="entry name" value="PENICILLIN-SENSITIVE CARBOXYPEPTIDASE A"/>
    <property type="match status" value="1"/>
</dbReference>
<dbReference type="OrthoDB" id="5372081at2"/>
<dbReference type="AlphaFoldDB" id="A0A422QTR8"/>
<reference evidence="4" key="1">
    <citation type="submission" date="2018-05" db="EMBL/GenBank/DDBJ databases">
        <title>Reclassification of Methylarcula marina and Methylarcula terricola as Paracoccus methylarcula sp.nov., comb.nov. and Paracoccus terricola comb.nov.</title>
        <authorList>
            <person name="Shmareva M.N."/>
            <person name="Doronina N.V."/>
            <person name="Vasilenko O.V."/>
            <person name="Tarlachkov S.V."/>
            <person name="Trotsenko Y.A."/>
        </authorList>
    </citation>
    <scope>NUCLEOTIDE SEQUENCE [LARGE SCALE GENOMIC DNA]</scope>
    <source>
        <strain evidence="4">VKM B-2159</strain>
    </source>
</reference>
<accession>A0A422QTR8</accession>
<dbReference type="GO" id="GO:0000270">
    <property type="term" value="P:peptidoglycan metabolic process"/>
    <property type="evidence" value="ECO:0007669"/>
    <property type="project" value="TreeGrafter"/>
</dbReference>
<evidence type="ECO:0000313" key="4">
    <source>
        <dbReference type="EMBL" id="RNF33380.1"/>
    </source>
</evidence>
<dbReference type="NCBIfam" id="TIGR00666">
    <property type="entry name" value="PBP4"/>
    <property type="match status" value="1"/>
</dbReference>
<evidence type="ECO:0000256" key="3">
    <source>
        <dbReference type="SAM" id="MobiDB-lite"/>
    </source>
</evidence>
<dbReference type="EMBL" id="PXNQ02000011">
    <property type="protein sequence ID" value="RNF33380.1"/>
    <property type="molecule type" value="Genomic_DNA"/>
</dbReference>
<comment type="similarity">
    <text evidence="1">Belongs to the peptidase S13 family.</text>
</comment>
<dbReference type="InterPro" id="IPR000667">
    <property type="entry name" value="Peptidase_S13"/>
</dbReference>